<name>A0A7J7LJK1_9MAGN</name>
<comment type="caution">
    <text evidence="1">The sequence shown here is derived from an EMBL/GenBank/DDBJ whole genome shotgun (WGS) entry which is preliminary data.</text>
</comment>
<evidence type="ECO:0000313" key="1">
    <source>
        <dbReference type="EMBL" id="KAF6142851.1"/>
    </source>
</evidence>
<protein>
    <submittedName>
        <fullName evidence="1">Uncharacterized protein</fullName>
    </submittedName>
</protein>
<dbReference type="EMBL" id="JACGCM010002238">
    <property type="protein sequence ID" value="KAF6142851.1"/>
    <property type="molecule type" value="Genomic_DNA"/>
</dbReference>
<accession>A0A7J7LJK1</accession>
<proteinExistence type="predicted"/>
<keyword evidence="2" id="KW-1185">Reference proteome</keyword>
<organism evidence="1 2">
    <name type="scientific">Kingdonia uniflora</name>
    <dbReference type="NCBI Taxonomy" id="39325"/>
    <lineage>
        <taxon>Eukaryota</taxon>
        <taxon>Viridiplantae</taxon>
        <taxon>Streptophyta</taxon>
        <taxon>Embryophyta</taxon>
        <taxon>Tracheophyta</taxon>
        <taxon>Spermatophyta</taxon>
        <taxon>Magnoliopsida</taxon>
        <taxon>Ranunculales</taxon>
        <taxon>Circaeasteraceae</taxon>
        <taxon>Kingdonia</taxon>
    </lineage>
</organism>
<dbReference type="Proteomes" id="UP000541444">
    <property type="component" value="Unassembled WGS sequence"/>
</dbReference>
<reference evidence="1 2" key="1">
    <citation type="journal article" date="2020" name="IScience">
        <title>Genome Sequencing of the Endangered Kingdonia uniflora (Circaeasteraceae, Ranunculales) Reveals Potential Mechanisms of Evolutionary Specialization.</title>
        <authorList>
            <person name="Sun Y."/>
            <person name="Deng T."/>
            <person name="Zhang A."/>
            <person name="Moore M.J."/>
            <person name="Landis J.B."/>
            <person name="Lin N."/>
            <person name="Zhang H."/>
            <person name="Zhang X."/>
            <person name="Huang J."/>
            <person name="Zhang X."/>
            <person name="Sun H."/>
            <person name="Wang H."/>
        </authorList>
    </citation>
    <scope>NUCLEOTIDE SEQUENCE [LARGE SCALE GENOMIC DNA]</scope>
    <source>
        <strain evidence="1">TB1705</strain>
        <tissue evidence="1">Leaf</tissue>
    </source>
</reference>
<gene>
    <name evidence="1" type="ORF">GIB67_002715</name>
</gene>
<sequence length="110" mass="12733">MEPRAPEVYFAEKSEPRNDCQWLAMKDIFTLMWLLCCTYSNFGSGGSYVAYFASFRACIPFPAEESKRNSMEIRFSQTPTDVPLQINNKVNFNKVSLDCSYDYFEKGYVS</sequence>
<evidence type="ECO:0000313" key="2">
    <source>
        <dbReference type="Proteomes" id="UP000541444"/>
    </source>
</evidence>
<dbReference type="AlphaFoldDB" id="A0A7J7LJK1"/>